<evidence type="ECO:0000256" key="1">
    <source>
        <dbReference type="ARBA" id="ARBA00022737"/>
    </source>
</evidence>
<dbReference type="GeneID" id="3542068"/>
<protein>
    <submittedName>
        <fullName evidence="5">Pumilio/PUF RNA binding protein 4, putative</fullName>
    </submittedName>
</protein>
<feature type="region of interest" description="Disordered" evidence="3">
    <location>
        <begin position="955"/>
        <end position="978"/>
    </location>
</feature>
<dbReference type="InParanoid" id="Q4D9V2"/>
<keyword evidence="1" id="KW-0677">Repeat</keyword>
<dbReference type="GO" id="GO:0003729">
    <property type="term" value="F:mRNA binding"/>
    <property type="evidence" value="ECO:0007669"/>
    <property type="project" value="TreeGrafter"/>
</dbReference>
<feature type="compositionally biased region" description="Low complexity" evidence="3">
    <location>
        <begin position="966"/>
        <end position="978"/>
    </location>
</feature>
<dbReference type="InterPro" id="IPR033133">
    <property type="entry name" value="PUM-HD"/>
</dbReference>
<feature type="repeat" description="Pumilio" evidence="2">
    <location>
        <begin position="647"/>
        <end position="682"/>
    </location>
</feature>
<feature type="repeat" description="Pumilio" evidence="2">
    <location>
        <begin position="575"/>
        <end position="610"/>
    </location>
</feature>
<dbReference type="GO" id="GO:0005737">
    <property type="term" value="C:cytoplasm"/>
    <property type="evidence" value="ECO:0007669"/>
    <property type="project" value="TreeGrafter"/>
</dbReference>
<dbReference type="Gene3D" id="1.25.10.10">
    <property type="entry name" value="Leucine-rich Repeat Variant"/>
    <property type="match status" value="1"/>
</dbReference>
<name>Q4D9V2_TRYCC</name>
<dbReference type="InterPro" id="IPR011989">
    <property type="entry name" value="ARM-like"/>
</dbReference>
<dbReference type="OMA" id="QKCMDSA"/>
<keyword evidence="6" id="KW-1185">Reference proteome</keyword>
<feature type="repeat" description="Pumilio" evidence="2">
    <location>
        <begin position="538"/>
        <end position="573"/>
    </location>
</feature>
<dbReference type="SMART" id="SM00025">
    <property type="entry name" value="Pumilio"/>
    <property type="match status" value="8"/>
</dbReference>
<dbReference type="PANTHER" id="PTHR12537:SF190">
    <property type="entry name" value="RNA BINDING PROTEIN, PUTATIVE-RELATED"/>
    <property type="match status" value="1"/>
</dbReference>
<dbReference type="EMBL" id="AAHK01000763">
    <property type="protein sequence ID" value="EAN89298.1"/>
    <property type="molecule type" value="Genomic_DNA"/>
</dbReference>
<dbReference type="PANTHER" id="PTHR12537">
    <property type="entry name" value="RNA BINDING PROTEIN PUMILIO-RELATED"/>
    <property type="match status" value="1"/>
</dbReference>
<dbReference type="KEGG" id="tcr:510073.30"/>
<evidence type="ECO:0000256" key="2">
    <source>
        <dbReference type="PROSITE-ProRule" id="PRU00317"/>
    </source>
</evidence>
<gene>
    <name evidence="5" type="ORF">Tc00.1047053510073.30</name>
</gene>
<evidence type="ECO:0000313" key="5">
    <source>
        <dbReference type="EMBL" id="EAN89298.1"/>
    </source>
</evidence>
<dbReference type="eggNOG" id="KOG2049">
    <property type="taxonomic scope" value="Eukaryota"/>
</dbReference>
<feature type="repeat" description="Pumilio" evidence="2">
    <location>
        <begin position="796"/>
        <end position="836"/>
    </location>
</feature>
<dbReference type="PaxDb" id="353153-Q4D9V2"/>
<dbReference type="PROSITE" id="PS50302">
    <property type="entry name" value="PUM"/>
    <property type="match status" value="6"/>
</dbReference>
<dbReference type="SMR" id="Q4D9V2"/>
<dbReference type="STRING" id="353153.Q4D9V2"/>
<sequence length="978" mass="105686">MNVHMDADSHITWNLSSLLAEVAAVKAAKEGGAGDTQDTGEGDVVKSEIATNAAVKGDCGGASAWGLMCGERKRMGGCNGNLPHRTPLIPASFCSLAADVNGGVTDDAPPMFFDSQKRPEATAGGWASAATTANSSCGYHAGKLGTSPENMLKTPSTSPFSVVAGLTPSAYGASARKPSTLPTTTTTTNTAATVGTATATTSATSTPFWMIPNASSAANGVSLAISNINNGNTHHNNNTNHVCGRHGGNDPLSSLNLLLNLSPVNTPTNSAGAAAGTLRSPRPNSVILSGGPYTLQQSEQQKKRTSQQQQQQQQKQNQHQQQYTEMRHSVSEPFRGALMDPQPMVRHATAYQLPLKGPDNPMGAATIITNSSTINNNSKNNIINSNMSNAKNGLKGSNYPWVFPDDGWSTMRSSSTSSPLRELASFLGPKICAAPSTRHLHHGHHQQRVKIRVPLVPSCSGESNRATLASSERKHTALAEGSAELHRDALFPPVPVERPQYRGHVVEMASDQHGCRELQSVLERYPYRSQEVQCVVNELLPCLPQVMASPYGNFLVQKLLEIAPDEDRLHMLSQHLSGSLCEVAVSPHGNYAVQKLIDSLRSRREVEVVCAALQRGVLMLMNDLNGGHVVQKLLQCLPQDVAFVYDAIVEKTIDLCNDKQGCCVVQKCMDSAPPERLPQLQEAVLKHFLPLSMSPYGNYVVAHLIRNCDAMNQRHVVDRAAVCVGPALKMLCTNKFASNVVEIILSLCSEEVKVQLCRSLLQGSNEKTVFLFQNKILGNSQDVTFSSPSSSSLPQHMLHHDTSTLSAIALNQFGNYVVQKMLSVLPVCTELIQLVHHLHRMLPLLLDMNFGKRVETKMDQATARIVQHYQQKGIATGDMNNCNTAVGQTEVMRMFQLSTHTTDIAAMRQPHQKKSVAQAATAVALNAKTKMPSVSQCIEKNTVGDNFNFPHALFAAPLTPQGSPHQQQQQQQQQQGAR</sequence>
<feature type="compositionally biased region" description="Low complexity" evidence="3">
    <location>
        <begin position="306"/>
        <end position="322"/>
    </location>
</feature>
<dbReference type="GO" id="GO:0010608">
    <property type="term" value="P:post-transcriptional regulation of gene expression"/>
    <property type="evidence" value="ECO:0007669"/>
    <property type="project" value="TreeGrafter"/>
</dbReference>
<dbReference type="Pfam" id="PF00806">
    <property type="entry name" value="PUF"/>
    <property type="match status" value="8"/>
</dbReference>
<organism evidence="5 6">
    <name type="scientific">Trypanosoma cruzi (strain CL Brener)</name>
    <dbReference type="NCBI Taxonomy" id="353153"/>
    <lineage>
        <taxon>Eukaryota</taxon>
        <taxon>Discoba</taxon>
        <taxon>Euglenozoa</taxon>
        <taxon>Kinetoplastea</taxon>
        <taxon>Metakinetoplastina</taxon>
        <taxon>Trypanosomatida</taxon>
        <taxon>Trypanosomatidae</taxon>
        <taxon>Trypanosoma</taxon>
        <taxon>Schizotrypanum</taxon>
    </lineage>
</organism>
<dbReference type="InterPro" id="IPR016024">
    <property type="entry name" value="ARM-type_fold"/>
</dbReference>
<feature type="region of interest" description="Disordered" evidence="3">
    <location>
        <begin position="269"/>
        <end position="327"/>
    </location>
</feature>
<feature type="repeat" description="Pumilio" evidence="2">
    <location>
        <begin position="500"/>
        <end position="537"/>
    </location>
</feature>
<proteinExistence type="predicted"/>
<accession>Q4D9V2</accession>
<feature type="repeat" description="Pumilio" evidence="2">
    <location>
        <begin position="683"/>
        <end position="718"/>
    </location>
</feature>
<dbReference type="AlphaFoldDB" id="Q4D9V2"/>
<evidence type="ECO:0000259" key="4">
    <source>
        <dbReference type="PROSITE" id="PS50303"/>
    </source>
</evidence>
<dbReference type="PROSITE" id="PS50303">
    <property type="entry name" value="PUM_HD"/>
    <property type="match status" value="1"/>
</dbReference>
<dbReference type="SUPFAM" id="SSF48371">
    <property type="entry name" value="ARM repeat"/>
    <property type="match status" value="1"/>
</dbReference>
<dbReference type="RefSeq" id="XP_811149.1">
    <property type="nucleotide sequence ID" value="XM_806056.1"/>
</dbReference>
<evidence type="ECO:0000256" key="3">
    <source>
        <dbReference type="SAM" id="MobiDB-lite"/>
    </source>
</evidence>
<evidence type="ECO:0000313" key="6">
    <source>
        <dbReference type="Proteomes" id="UP000002296"/>
    </source>
</evidence>
<feature type="domain" description="PUM-HD" evidence="4">
    <location>
        <begin position="477"/>
        <end position="862"/>
    </location>
</feature>
<reference evidence="5 6" key="1">
    <citation type="journal article" date="2005" name="Science">
        <title>The genome sequence of Trypanosoma cruzi, etiologic agent of Chagas disease.</title>
        <authorList>
            <person name="El-Sayed N.M."/>
            <person name="Myler P.J."/>
            <person name="Bartholomeu D.C."/>
            <person name="Nilsson D."/>
            <person name="Aggarwal G."/>
            <person name="Tran A.N."/>
            <person name="Ghedin E."/>
            <person name="Worthey E.A."/>
            <person name="Delcher A.L."/>
            <person name="Blandin G."/>
            <person name="Westenberger S.J."/>
            <person name="Caler E."/>
            <person name="Cerqueira G.C."/>
            <person name="Branche C."/>
            <person name="Haas B."/>
            <person name="Anupama A."/>
            <person name="Arner E."/>
            <person name="Aslund L."/>
            <person name="Attipoe P."/>
            <person name="Bontempi E."/>
            <person name="Bringaud F."/>
            <person name="Burton P."/>
            <person name="Cadag E."/>
            <person name="Campbell D.A."/>
            <person name="Carrington M."/>
            <person name="Crabtree J."/>
            <person name="Darban H."/>
            <person name="da Silveira J.F."/>
            <person name="de Jong P."/>
            <person name="Edwards K."/>
            <person name="Englund P.T."/>
            <person name="Fazelina G."/>
            <person name="Feldblyum T."/>
            <person name="Ferella M."/>
            <person name="Frasch A.C."/>
            <person name="Gull K."/>
            <person name="Horn D."/>
            <person name="Hou L."/>
            <person name="Huang Y."/>
            <person name="Kindlund E."/>
            <person name="Klingbeil M."/>
            <person name="Kluge S."/>
            <person name="Koo H."/>
            <person name="Lacerda D."/>
            <person name="Levin M.J."/>
            <person name="Lorenzi H."/>
            <person name="Louie T."/>
            <person name="Machado C.R."/>
            <person name="McCulloch R."/>
            <person name="McKenna A."/>
            <person name="Mizuno Y."/>
            <person name="Mottram J.C."/>
            <person name="Nelson S."/>
            <person name="Ochaya S."/>
            <person name="Osoegawa K."/>
            <person name="Pai G."/>
            <person name="Parsons M."/>
            <person name="Pentony M."/>
            <person name="Pettersson U."/>
            <person name="Pop M."/>
            <person name="Ramirez J.L."/>
            <person name="Rinta J."/>
            <person name="Robertson L."/>
            <person name="Salzberg S.L."/>
            <person name="Sanchez D.O."/>
            <person name="Seyler A."/>
            <person name="Sharma R."/>
            <person name="Shetty J."/>
            <person name="Simpson A.J."/>
            <person name="Sisk E."/>
            <person name="Tammi M.T."/>
            <person name="Tarleton R."/>
            <person name="Teixeira S."/>
            <person name="Van Aken S."/>
            <person name="Vogt C."/>
            <person name="Ward P.N."/>
            <person name="Wickstead B."/>
            <person name="Wortman J."/>
            <person name="White O."/>
            <person name="Fraser C.M."/>
            <person name="Stuart K.D."/>
            <person name="Andersson B."/>
        </authorList>
    </citation>
    <scope>NUCLEOTIDE SEQUENCE [LARGE SCALE GENOMIC DNA]</scope>
    <source>
        <strain evidence="5 6">CL Brener</strain>
    </source>
</reference>
<dbReference type="Proteomes" id="UP000002296">
    <property type="component" value="Unassembled WGS sequence"/>
</dbReference>
<dbReference type="InterPro" id="IPR001313">
    <property type="entry name" value="Pumilio_RNA-bd_rpt"/>
</dbReference>
<comment type="caution">
    <text evidence="5">The sequence shown here is derived from an EMBL/GenBank/DDBJ whole genome shotgun (WGS) entry which is preliminary data.</text>
</comment>